<feature type="compositionally biased region" description="Basic and acidic residues" evidence="1">
    <location>
        <begin position="16"/>
        <end position="30"/>
    </location>
</feature>
<evidence type="ECO:0000313" key="2">
    <source>
        <dbReference type="EMBL" id="NHK96785.1"/>
    </source>
</evidence>
<keyword evidence="3" id="KW-1185">Reference proteome</keyword>
<reference evidence="2 3" key="1">
    <citation type="submission" date="2020-03" db="EMBL/GenBank/DDBJ databases">
        <title>Rubrivivax benzoatilyticus JA2 (sequenced after 10 years sub-culturing).</title>
        <authorList>
            <person name="Gupta D."/>
            <person name="Chintalapati S."/>
            <person name="Chintalapati V.R."/>
        </authorList>
    </citation>
    <scope>NUCLEOTIDE SEQUENCE [LARGE SCALE GENOMIC DNA]</scope>
    <source>
        <strain evidence="2 3">JA2-Mal</strain>
    </source>
</reference>
<feature type="region of interest" description="Disordered" evidence="1">
    <location>
        <begin position="1"/>
        <end position="66"/>
    </location>
</feature>
<dbReference type="Proteomes" id="UP000802098">
    <property type="component" value="Unassembled WGS sequence"/>
</dbReference>
<dbReference type="RefSeq" id="WP_155983601.1">
    <property type="nucleotide sequence ID" value="NZ_JAAOCD010000001.1"/>
</dbReference>
<protein>
    <recommendedName>
        <fullName evidence="4">Flagellar hook-length control protein FliK</fullName>
    </recommendedName>
</protein>
<proteinExistence type="predicted"/>
<evidence type="ECO:0000256" key="1">
    <source>
        <dbReference type="SAM" id="MobiDB-lite"/>
    </source>
</evidence>
<gene>
    <name evidence="2" type="ORF">G7087_00180</name>
</gene>
<comment type="caution">
    <text evidence="2">The sequence shown here is derived from an EMBL/GenBank/DDBJ whole genome shotgun (WGS) entry which is preliminary data.</text>
</comment>
<evidence type="ECO:0000313" key="3">
    <source>
        <dbReference type="Proteomes" id="UP000802098"/>
    </source>
</evidence>
<name>A0ABX0HNY7_9BURK</name>
<sequence length="188" mass="18865">MNTPAAPVRPPATPRSDGEPARPSDARAEDFAAAVQRAARRGPKTPDEPAARMAPPQDAGPPAVGALLAALPPPAFASATAAAAPAARGDVAAAEVGAALSGLLAPADAEGLQHWQFSFAQAGLPLSAVALTLPAVPGGTMQLQLRLPAHSRERPALAAGLDSLRERLAARGASGAEITLHDDESPAR</sequence>
<evidence type="ECO:0008006" key="4">
    <source>
        <dbReference type="Google" id="ProtNLM"/>
    </source>
</evidence>
<dbReference type="EMBL" id="JAAOCD010000001">
    <property type="protein sequence ID" value="NHK96785.1"/>
    <property type="molecule type" value="Genomic_DNA"/>
</dbReference>
<accession>A0ABX0HNY7</accession>
<organism evidence="2 3">
    <name type="scientific">Rubrivivax benzoatilyticus</name>
    <dbReference type="NCBI Taxonomy" id="316997"/>
    <lineage>
        <taxon>Bacteria</taxon>
        <taxon>Pseudomonadati</taxon>
        <taxon>Pseudomonadota</taxon>
        <taxon>Betaproteobacteria</taxon>
        <taxon>Burkholderiales</taxon>
        <taxon>Sphaerotilaceae</taxon>
        <taxon>Rubrivivax</taxon>
    </lineage>
</organism>